<keyword evidence="3" id="KW-0862">Zinc</keyword>
<dbReference type="CDD" id="cd19677">
    <property type="entry name" value="UBR-box_UBR7"/>
    <property type="match status" value="1"/>
</dbReference>
<feature type="domain" description="UBR-type" evidence="5">
    <location>
        <begin position="49"/>
        <end position="125"/>
    </location>
</feature>
<organism evidence="6 7">
    <name type="scientific">Bombyx mori</name>
    <name type="common">Silk moth</name>
    <dbReference type="NCBI Taxonomy" id="7091"/>
    <lineage>
        <taxon>Eukaryota</taxon>
        <taxon>Metazoa</taxon>
        <taxon>Ecdysozoa</taxon>
        <taxon>Arthropoda</taxon>
        <taxon>Hexapoda</taxon>
        <taxon>Insecta</taxon>
        <taxon>Pterygota</taxon>
        <taxon>Neoptera</taxon>
        <taxon>Endopterygota</taxon>
        <taxon>Lepidoptera</taxon>
        <taxon>Glossata</taxon>
        <taxon>Ditrysia</taxon>
        <taxon>Bombycoidea</taxon>
        <taxon>Bombycidae</taxon>
        <taxon>Bombycinae</taxon>
        <taxon>Bombyx</taxon>
    </lineage>
</organism>
<accession>A0A8R1WJC9</accession>
<reference evidence="6" key="2">
    <citation type="submission" date="2022-06" db="UniProtKB">
        <authorList>
            <consortium name="EnsemblMetazoa"/>
        </authorList>
    </citation>
    <scope>IDENTIFICATION</scope>
    <source>
        <strain evidence="6">p50T (Dazao)</strain>
    </source>
</reference>
<evidence type="ECO:0000256" key="3">
    <source>
        <dbReference type="ARBA" id="ARBA00022833"/>
    </source>
</evidence>
<dbReference type="AlphaFoldDB" id="A0A8R1WJC9"/>
<dbReference type="InterPro" id="IPR040204">
    <property type="entry name" value="UBR7"/>
</dbReference>
<dbReference type="GO" id="GO:0061630">
    <property type="term" value="F:ubiquitin protein ligase activity"/>
    <property type="evidence" value="ECO:0007669"/>
    <property type="project" value="InterPro"/>
</dbReference>
<dbReference type="GO" id="GO:0008270">
    <property type="term" value="F:zinc ion binding"/>
    <property type="evidence" value="ECO:0007669"/>
    <property type="project" value="UniProtKB-KW"/>
</dbReference>
<feature type="zinc finger region" description="UBR-type" evidence="4">
    <location>
        <begin position="49"/>
        <end position="125"/>
    </location>
</feature>
<dbReference type="InterPro" id="IPR013083">
    <property type="entry name" value="Znf_RING/FYVE/PHD"/>
</dbReference>
<evidence type="ECO:0000256" key="4">
    <source>
        <dbReference type="PROSITE-ProRule" id="PRU00508"/>
    </source>
</evidence>
<dbReference type="PANTHER" id="PTHR13513">
    <property type="entry name" value="E3 UBIQUITIN-PROTEIN LIGASE UBR7"/>
    <property type="match status" value="1"/>
</dbReference>
<keyword evidence="7" id="KW-1185">Reference proteome</keyword>
<protein>
    <recommendedName>
        <fullName evidence="5">UBR-type domain-containing protein</fullName>
    </recommendedName>
</protein>
<keyword evidence="2" id="KW-0863">Zinc-finger</keyword>
<dbReference type="Proteomes" id="UP000005204">
    <property type="component" value="Unassembled WGS sequence"/>
</dbReference>
<dbReference type="GO" id="GO:0005737">
    <property type="term" value="C:cytoplasm"/>
    <property type="evidence" value="ECO:0007669"/>
    <property type="project" value="TreeGrafter"/>
</dbReference>
<dbReference type="EnsemblMetazoa" id="XM_004929337.2">
    <property type="protein sequence ID" value="XP_004929394.2"/>
    <property type="gene ID" value="LOC101740933"/>
</dbReference>
<dbReference type="CDD" id="cd15542">
    <property type="entry name" value="PHD_UBR7"/>
    <property type="match status" value="1"/>
</dbReference>
<dbReference type="Gene3D" id="3.30.40.10">
    <property type="entry name" value="Zinc/RING finger domain, C3HC4 (zinc finger)"/>
    <property type="match status" value="1"/>
</dbReference>
<dbReference type="GeneID" id="101740933"/>
<evidence type="ECO:0000256" key="2">
    <source>
        <dbReference type="ARBA" id="ARBA00022771"/>
    </source>
</evidence>
<dbReference type="PROSITE" id="PS51157">
    <property type="entry name" value="ZF_UBR"/>
    <property type="match status" value="1"/>
</dbReference>
<dbReference type="RefSeq" id="XP_004929394.2">
    <property type="nucleotide sequence ID" value="XM_004929337.3"/>
</dbReference>
<keyword evidence="1" id="KW-0479">Metal-binding</keyword>
<dbReference type="Pfam" id="PF02207">
    <property type="entry name" value="zf-UBR"/>
    <property type="match status" value="1"/>
</dbReference>
<evidence type="ECO:0000313" key="7">
    <source>
        <dbReference type="Proteomes" id="UP000005204"/>
    </source>
</evidence>
<evidence type="ECO:0000259" key="5">
    <source>
        <dbReference type="PROSITE" id="PS51157"/>
    </source>
</evidence>
<name>A0A8R1WJC9_BOMMO</name>
<evidence type="ECO:0000313" key="6">
    <source>
        <dbReference type="EnsemblMetazoa" id="XP_004929394.2"/>
    </source>
</evidence>
<sequence length="766" mass="86847">MSTNGVNTNEDVDMADCDGEKVVTMLDVLQEQQDFEDDANAVLGASDEKNCTYSTGYIKRQAIYACITCCPEAKDDQNQRAGVCLACSIACHENHDLVELYTKRNFRCDCGNPKFKSHPCQFTPNKTDFNEDNIYNQNFSGLYCICHRPYPDPDATFEDEMIQCVICEDWLHSTHLEAIVPSSELYSEMICKACMEKNEFLHDYSELAVNVENGEVDILSVDAGNVVISSISCNGDIKEFFENTQVASDKIIHVTESAPGDKTQTAKEIDISNDFIPEKKYIETFNGQVDDVKNVNENIIKTNDKEMNHNDDLNISSKEIEESTNKINSFNTEDINQDTDNDNNTCKDTIVSQSYTLEKETEIECKKITNNEDTTAKEPLEIESRDITHSHEDILQTATEDLSETESRDIANGNEVNVGITEIETENIENTDEDTLETATKELSELTKDIDNEVKPETIPISTKESEVLDQFENMAEITDSTGETLKLIDTNNENSQNITTEISDQNINMLQNNDSAAEEMKIFDSDTETGLNKITEMPVQKEDTSEIKCTSNQELEQFYSNSDAHVKENTEILNITENKIIENGQSTSNGGDNIEDNSQREISAQSKRKFIECTEELPVKKQKSELIHCKRPKGMKKRHKGATFWAPNFRQKLCMCNECVTMYKDLNVLFLIDPEDTVIAYETLGQEKNNGGPSSQYEKGLQALSSLDRIQQINAMTEYNKLRDKLLDFFKSFKDKKEVVKEEDIKAFFAGMKPRREPDGVYFCR</sequence>
<proteinExistence type="predicted"/>
<reference evidence="7" key="1">
    <citation type="journal article" date="2008" name="Insect Biochem. Mol. Biol.">
        <title>The genome of a lepidopteran model insect, the silkworm Bombyx mori.</title>
        <authorList>
            <consortium name="International Silkworm Genome Consortium"/>
        </authorList>
    </citation>
    <scope>NUCLEOTIDE SEQUENCE [LARGE SCALE GENOMIC DNA]</scope>
    <source>
        <strain evidence="7">p50T</strain>
    </source>
</reference>
<dbReference type="InterPro" id="IPR047506">
    <property type="entry name" value="UBR7-like_UBR-box"/>
</dbReference>
<dbReference type="InterPro" id="IPR003126">
    <property type="entry name" value="Znf_UBR"/>
</dbReference>
<dbReference type="SUPFAM" id="SSF57903">
    <property type="entry name" value="FYVE/PHD zinc finger"/>
    <property type="match status" value="1"/>
</dbReference>
<dbReference type="InterPro" id="IPR011011">
    <property type="entry name" value="Znf_FYVE_PHD"/>
</dbReference>
<evidence type="ECO:0000256" key="1">
    <source>
        <dbReference type="ARBA" id="ARBA00022723"/>
    </source>
</evidence>
<dbReference type="SMART" id="SM00396">
    <property type="entry name" value="ZnF_UBR1"/>
    <property type="match status" value="1"/>
</dbReference>
<dbReference type="KEGG" id="bmor:101740933"/>
<dbReference type="PANTHER" id="PTHR13513:SF9">
    <property type="entry name" value="E3 UBIQUITIN-PROTEIN LIGASE UBR7-RELATED"/>
    <property type="match status" value="1"/>
</dbReference>